<gene>
    <name evidence="3" type="ORF">F0L68_10115</name>
</gene>
<dbReference type="InterPro" id="IPR005149">
    <property type="entry name" value="Tscrpt_reg_PadR_N"/>
</dbReference>
<keyword evidence="4" id="KW-1185">Reference proteome</keyword>
<protein>
    <submittedName>
        <fullName evidence="3">PadR family transcriptional regulator</fullName>
    </submittedName>
</protein>
<dbReference type="AlphaFoldDB" id="A0A5B2XK83"/>
<organism evidence="3 4">
    <name type="scientific">Solihabitans fulvus</name>
    <dbReference type="NCBI Taxonomy" id="1892852"/>
    <lineage>
        <taxon>Bacteria</taxon>
        <taxon>Bacillati</taxon>
        <taxon>Actinomycetota</taxon>
        <taxon>Actinomycetes</taxon>
        <taxon>Pseudonocardiales</taxon>
        <taxon>Pseudonocardiaceae</taxon>
        <taxon>Solihabitans</taxon>
    </lineage>
</organism>
<evidence type="ECO:0000259" key="1">
    <source>
        <dbReference type="Pfam" id="PF03551"/>
    </source>
</evidence>
<dbReference type="Pfam" id="PF03551">
    <property type="entry name" value="PadR"/>
    <property type="match status" value="1"/>
</dbReference>
<evidence type="ECO:0000259" key="2">
    <source>
        <dbReference type="Pfam" id="PF10400"/>
    </source>
</evidence>
<dbReference type="SUPFAM" id="SSF46785">
    <property type="entry name" value="Winged helix' DNA-binding domain"/>
    <property type="match status" value="1"/>
</dbReference>
<sequence length="173" mass="19254">MVLMSVGGYLVLGLLLDGPASGYELGTRASRAVAYFWPITRSHIYAELPKLVDRGHATVQHVVQEAVPDKRVYTATDAGLHAFRGWLDGFNTVSERARQPLQIQMHFAQHTSAEHLLGQLDQWEAELRNTLVLCQELLAEYADHAGRSLTARFAINRAEADLTWIGEARTTLS</sequence>
<dbReference type="OrthoDB" id="3746369at2"/>
<dbReference type="PANTHER" id="PTHR43252:SF2">
    <property type="entry name" value="TRANSCRIPTION REGULATOR, PADR-LIKE FAMILY"/>
    <property type="match status" value="1"/>
</dbReference>
<dbReference type="InterPro" id="IPR036388">
    <property type="entry name" value="WH-like_DNA-bd_sf"/>
</dbReference>
<dbReference type="PANTHER" id="PTHR43252">
    <property type="entry name" value="TRANSCRIPTIONAL REGULATOR YQJI"/>
    <property type="match status" value="1"/>
</dbReference>
<dbReference type="Pfam" id="PF10400">
    <property type="entry name" value="Vir_act_alpha_C"/>
    <property type="match status" value="1"/>
</dbReference>
<accession>A0A5B2XK83</accession>
<dbReference type="InterPro" id="IPR018309">
    <property type="entry name" value="Tscrpt_reg_PadR_C"/>
</dbReference>
<feature type="domain" description="Transcription regulator PadR N-terminal" evidence="1">
    <location>
        <begin position="11"/>
        <end position="82"/>
    </location>
</feature>
<proteinExistence type="predicted"/>
<evidence type="ECO:0000313" key="3">
    <source>
        <dbReference type="EMBL" id="KAA2263379.1"/>
    </source>
</evidence>
<feature type="domain" description="Transcription regulator PadR C-terminal" evidence="2">
    <location>
        <begin position="98"/>
        <end position="172"/>
    </location>
</feature>
<reference evidence="3 4" key="1">
    <citation type="submission" date="2019-09" db="EMBL/GenBank/DDBJ databases">
        <title>Goodfellowia gen. nov., a new genus of the Pseudonocardineae related to Actinoalloteichus, containing Goodfellowia coeruleoviolacea gen. nov., comb. nov. gen. nov., comb. nov.</title>
        <authorList>
            <person name="Labeda D."/>
        </authorList>
    </citation>
    <scope>NUCLEOTIDE SEQUENCE [LARGE SCALE GENOMIC DNA]</scope>
    <source>
        <strain evidence="3 4">AN110305</strain>
    </source>
</reference>
<dbReference type="InterPro" id="IPR036390">
    <property type="entry name" value="WH_DNA-bd_sf"/>
</dbReference>
<dbReference type="EMBL" id="VUOB01000017">
    <property type="protein sequence ID" value="KAA2263379.1"/>
    <property type="molecule type" value="Genomic_DNA"/>
</dbReference>
<reference evidence="3 4" key="2">
    <citation type="submission" date="2019-09" db="EMBL/GenBank/DDBJ databases">
        <authorList>
            <person name="Jin C."/>
        </authorList>
    </citation>
    <scope>NUCLEOTIDE SEQUENCE [LARGE SCALE GENOMIC DNA]</scope>
    <source>
        <strain evidence="3 4">AN110305</strain>
    </source>
</reference>
<evidence type="ECO:0000313" key="4">
    <source>
        <dbReference type="Proteomes" id="UP000323454"/>
    </source>
</evidence>
<name>A0A5B2XK83_9PSEU</name>
<dbReference type="Proteomes" id="UP000323454">
    <property type="component" value="Unassembled WGS sequence"/>
</dbReference>
<comment type="caution">
    <text evidence="3">The sequence shown here is derived from an EMBL/GenBank/DDBJ whole genome shotgun (WGS) entry which is preliminary data.</text>
</comment>
<dbReference type="Gene3D" id="1.10.10.10">
    <property type="entry name" value="Winged helix-like DNA-binding domain superfamily/Winged helix DNA-binding domain"/>
    <property type="match status" value="1"/>
</dbReference>